<dbReference type="PROSITE" id="PS00678">
    <property type="entry name" value="WD_REPEATS_1"/>
    <property type="match status" value="1"/>
</dbReference>
<evidence type="ECO:0000256" key="4">
    <source>
        <dbReference type="ARBA" id="ARBA00022741"/>
    </source>
</evidence>
<feature type="repeat" description="WD" evidence="7">
    <location>
        <begin position="592"/>
        <end position="633"/>
    </location>
</feature>
<dbReference type="GO" id="GO:0004674">
    <property type="term" value="F:protein serine/threonine kinase activity"/>
    <property type="evidence" value="ECO:0007669"/>
    <property type="project" value="UniProtKB-EC"/>
</dbReference>
<dbReference type="PROSITE" id="PS00108">
    <property type="entry name" value="PROTEIN_KINASE_ST"/>
    <property type="match status" value="1"/>
</dbReference>
<dbReference type="PANTHER" id="PTHR43289:SF6">
    <property type="entry name" value="SERINE_THREONINE-PROTEIN KINASE NEKL-3"/>
    <property type="match status" value="1"/>
</dbReference>
<dbReference type="PROSITE" id="PS50082">
    <property type="entry name" value="WD_REPEATS_2"/>
    <property type="match status" value="4"/>
</dbReference>
<dbReference type="Pfam" id="PF12894">
    <property type="entry name" value="ANAPC4_WD40"/>
    <property type="match status" value="1"/>
</dbReference>
<keyword evidence="6 8" id="KW-0067">ATP-binding</keyword>
<feature type="region of interest" description="Disordered" evidence="10">
    <location>
        <begin position="674"/>
        <end position="695"/>
    </location>
</feature>
<evidence type="ECO:0000256" key="3">
    <source>
        <dbReference type="ARBA" id="ARBA00022737"/>
    </source>
</evidence>
<dbReference type="InterPro" id="IPR008271">
    <property type="entry name" value="Ser/Thr_kinase_AS"/>
</dbReference>
<dbReference type="SUPFAM" id="SSF82171">
    <property type="entry name" value="DPP6 N-terminal domain-like"/>
    <property type="match status" value="2"/>
</dbReference>
<evidence type="ECO:0000256" key="8">
    <source>
        <dbReference type="PROSITE-ProRule" id="PRU10141"/>
    </source>
</evidence>
<evidence type="ECO:0000256" key="5">
    <source>
        <dbReference type="ARBA" id="ARBA00022777"/>
    </source>
</evidence>
<dbReference type="SUPFAM" id="SSF56112">
    <property type="entry name" value="Protein kinase-like (PK-like)"/>
    <property type="match status" value="1"/>
</dbReference>
<dbReference type="GO" id="GO:0005524">
    <property type="term" value="F:ATP binding"/>
    <property type="evidence" value="ECO:0007669"/>
    <property type="project" value="UniProtKB-UniRule"/>
</dbReference>
<dbReference type="EMBL" id="CP036317">
    <property type="protein sequence ID" value="QDV19770.1"/>
    <property type="molecule type" value="Genomic_DNA"/>
</dbReference>
<dbReference type="EC" id="2.7.11.1" evidence="13"/>
<dbReference type="InterPro" id="IPR011009">
    <property type="entry name" value="Kinase-like_dom_sf"/>
</dbReference>
<dbReference type="Pfam" id="PF00069">
    <property type="entry name" value="Pkinase"/>
    <property type="match status" value="1"/>
</dbReference>
<organism evidence="13 14">
    <name type="scientific">Gimesia panareensis</name>
    <dbReference type="NCBI Taxonomy" id="2527978"/>
    <lineage>
        <taxon>Bacteria</taxon>
        <taxon>Pseudomonadati</taxon>
        <taxon>Planctomycetota</taxon>
        <taxon>Planctomycetia</taxon>
        <taxon>Planctomycetales</taxon>
        <taxon>Planctomycetaceae</taxon>
        <taxon>Gimesia</taxon>
    </lineage>
</organism>
<keyword evidence="4 8" id="KW-0547">Nucleotide-binding</keyword>
<dbReference type="Gene3D" id="1.10.510.10">
    <property type="entry name" value="Transferase(Phosphotransferase) domain 1"/>
    <property type="match status" value="1"/>
</dbReference>
<keyword evidence="11" id="KW-0812">Transmembrane</keyword>
<dbReference type="CDD" id="cd14014">
    <property type="entry name" value="STKc_PknB_like"/>
    <property type="match status" value="1"/>
</dbReference>
<dbReference type="Gene3D" id="2.130.10.10">
    <property type="entry name" value="YVTN repeat-like/Quinoprotein amine dehydrogenase"/>
    <property type="match status" value="4"/>
</dbReference>
<keyword evidence="2 13" id="KW-0808">Transferase</keyword>
<feature type="repeat" description="WD" evidence="7">
    <location>
        <begin position="1203"/>
        <end position="1244"/>
    </location>
</feature>
<dbReference type="PROSITE" id="PS50294">
    <property type="entry name" value="WD_REPEATS_REGION"/>
    <property type="match status" value="2"/>
</dbReference>
<name>A0A518FTW2_9PLAN</name>
<keyword evidence="1 7" id="KW-0853">WD repeat</keyword>
<dbReference type="Gene3D" id="3.30.200.20">
    <property type="entry name" value="Phosphorylase Kinase, domain 1"/>
    <property type="match status" value="1"/>
</dbReference>
<evidence type="ECO:0000256" key="11">
    <source>
        <dbReference type="SAM" id="Phobius"/>
    </source>
</evidence>
<keyword evidence="5 13" id="KW-0418">Kinase</keyword>
<feature type="coiled-coil region" evidence="9">
    <location>
        <begin position="466"/>
        <end position="493"/>
    </location>
</feature>
<feature type="repeat" description="WD" evidence="7">
    <location>
        <begin position="1171"/>
        <end position="1202"/>
    </location>
</feature>
<feature type="domain" description="Protein kinase" evidence="12">
    <location>
        <begin position="131"/>
        <end position="391"/>
    </location>
</feature>
<dbReference type="SMART" id="SM00320">
    <property type="entry name" value="WD40"/>
    <property type="match status" value="8"/>
</dbReference>
<proteinExistence type="predicted"/>
<evidence type="ECO:0000256" key="9">
    <source>
        <dbReference type="SAM" id="Coils"/>
    </source>
</evidence>
<gene>
    <name evidence="13" type="primary">pknB_8</name>
    <name evidence="13" type="ORF">Pan153_44380</name>
</gene>
<dbReference type="Proteomes" id="UP000320839">
    <property type="component" value="Chromosome"/>
</dbReference>
<keyword evidence="3" id="KW-0677">Repeat</keyword>
<dbReference type="PROSITE" id="PS50011">
    <property type="entry name" value="PROTEIN_KINASE_DOM"/>
    <property type="match status" value="1"/>
</dbReference>
<evidence type="ECO:0000313" key="14">
    <source>
        <dbReference type="Proteomes" id="UP000320839"/>
    </source>
</evidence>
<feature type="repeat" description="WD" evidence="7">
    <location>
        <begin position="847"/>
        <end position="878"/>
    </location>
</feature>
<dbReference type="InterPro" id="IPR017441">
    <property type="entry name" value="Protein_kinase_ATP_BS"/>
</dbReference>
<reference evidence="13 14" key="1">
    <citation type="submission" date="2019-02" db="EMBL/GenBank/DDBJ databases">
        <title>Deep-cultivation of Planctomycetes and their phenomic and genomic characterization uncovers novel biology.</title>
        <authorList>
            <person name="Wiegand S."/>
            <person name="Jogler M."/>
            <person name="Boedeker C."/>
            <person name="Pinto D."/>
            <person name="Vollmers J."/>
            <person name="Rivas-Marin E."/>
            <person name="Kohn T."/>
            <person name="Peeters S.H."/>
            <person name="Heuer A."/>
            <person name="Rast P."/>
            <person name="Oberbeckmann S."/>
            <person name="Bunk B."/>
            <person name="Jeske O."/>
            <person name="Meyerdierks A."/>
            <person name="Storesund J.E."/>
            <person name="Kallscheuer N."/>
            <person name="Luecker S."/>
            <person name="Lage O.M."/>
            <person name="Pohl T."/>
            <person name="Merkel B.J."/>
            <person name="Hornburger P."/>
            <person name="Mueller R.-W."/>
            <person name="Bruemmer F."/>
            <person name="Labrenz M."/>
            <person name="Spormann A.M."/>
            <person name="Op den Camp H."/>
            <person name="Overmann J."/>
            <person name="Amann R."/>
            <person name="Jetten M.S.M."/>
            <person name="Mascher T."/>
            <person name="Medema M.H."/>
            <person name="Devos D.P."/>
            <person name="Kaster A.-K."/>
            <person name="Ovreas L."/>
            <person name="Rohde M."/>
            <person name="Galperin M.Y."/>
            <person name="Jogler C."/>
        </authorList>
    </citation>
    <scope>NUCLEOTIDE SEQUENCE [LARGE SCALE GENOMIC DNA]</scope>
    <source>
        <strain evidence="13 14">Pan153</strain>
    </source>
</reference>
<dbReference type="InterPro" id="IPR015943">
    <property type="entry name" value="WD40/YVTN_repeat-like_dom_sf"/>
</dbReference>
<dbReference type="SMART" id="SM00220">
    <property type="entry name" value="S_TKc"/>
    <property type="match status" value="1"/>
</dbReference>
<protein>
    <submittedName>
        <fullName evidence="13">Serine/threonine-protein kinase PknB</fullName>
        <ecNumber evidence="13">2.7.11.1</ecNumber>
    </submittedName>
</protein>
<evidence type="ECO:0000256" key="6">
    <source>
        <dbReference type="ARBA" id="ARBA00022840"/>
    </source>
</evidence>
<evidence type="ECO:0000256" key="7">
    <source>
        <dbReference type="PROSITE-ProRule" id="PRU00221"/>
    </source>
</evidence>
<evidence type="ECO:0000256" key="10">
    <source>
        <dbReference type="SAM" id="MobiDB-lite"/>
    </source>
</evidence>
<feature type="binding site" evidence="8">
    <location>
        <position position="160"/>
    </location>
    <ligand>
        <name>ATP</name>
        <dbReference type="ChEBI" id="CHEBI:30616"/>
    </ligand>
</feature>
<keyword evidence="9" id="KW-0175">Coiled coil</keyword>
<dbReference type="InterPro" id="IPR001680">
    <property type="entry name" value="WD40_rpt"/>
</dbReference>
<evidence type="ECO:0000313" key="13">
    <source>
        <dbReference type="EMBL" id="QDV19770.1"/>
    </source>
</evidence>
<keyword evidence="11" id="KW-0472">Membrane</keyword>
<accession>A0A518FTW2</accession>
<evidence type="ECO:0000256" key="1">
    <source>
        <dbReference type="ARBA" id="ARBA00022574"/>
    </source>
</evidence>
<dbReference type="RefSeq" id="WP_145457727.1">
    <property type="nucleotide sequence ID" value="NZ_CP036317.1"/>
</dbReference>
<dbReference type="PANTHER" id="PTHR43289">
    <property type="entry name" value="MITOGEN-ACTIVATED PROTEIN KINASE KINASE KINASE 20-RELATED"/>
    <property type="match status" value="1"/>
</dbReference>
<feature type="transmembrane region" description="Helical" evidence="11">
    <location>
        <begin position="416"/>
        <end position="440"/>
    </location>
</feature>
<dbReference type="InterPro" id="IPR024977">
    <property type="entry name" value="Apc4-like_WD40_dom"/>
</dbReference>
<evidence type="ECO:0000256" key="2">
    <source>
        <dbReference type="ARBA" id="ARBA00022679"/>
    </source>
</evidence>
<dbReference type="PROSITE" id="PS00107">
    <property type="entry name" value="PROTEIN_KINASE_ATP"/>
    <property type="match status" value="1"/>
</dbReference>
<sequence>MPGQKKLELLRKIDAIADRFEALWSARERPQLEDWISSVKPQVQSDLLAELLAIELEWRTEAGETPESVEYGLRFPEQKQIINKVFADWREAAGLETTGNYSGPHGDTIVPESDLTPAESLSSGQLFLDRFQLQRQLGRGGFGTVYEAYDLQLGRSVALKVPHSDANSESRQRFLIEARAAGKLRHNHIVTVFDGGDAAGTLYIACELIDGKDLAHTIKTRSPSLTQIISWIRDAACGLDYAHREGVIHRDIKPANLLVSSDNRILVADFGLARRHDDQSALTVDGSVFGTPAYMSPEQAVGETSKIGPASDQYNLGVVLYEILTGRLPYYGNNIPQILHQIQNQEPPQPRSLNPSIPEDLEAICLKAMSRDIPDRYASLQDFADDLQHWLNHEPVLARPISWTERLRRRMRRHPLIASLSIASLILLVVSGITGGLSWYRGQQLSEIQTQAVETESQLTTQKKITASQEQELKQSRQQVTQIQEEVVEKSNAADRNRYRVLMRQISEGFQRGQMKPDRLRILLDDCPQQLRDWEWFYFDHLLQPQSQVLFTAETPLRDAVLSPDQTQLAIIDGEGKVCILSLGDGQIRQQWNSRAIDVQQIAWDPTGKLLAIGDKLNGLRIWNADTGKLVSTLKNQDFLFGATAEQGEYVAPEVTQLMTDYQRTRKAQARKTIEQSPELEKAQQQNAAVQKRLPPEIRNNPLLNRFTGQGPAGMMPTVLPNLEGYGWSVAFDSTGNRIAVGGDRFIQIWDVSLKRRTHLLLATQNTYVTSLSFSADDRFLSAGTYFGEAVIFDLTDGSERLRKNMEVPHSHFTTAWAPDGQSVYLPDENGEVGVISLADHLLRTPVERHRGKTTAIAISDNGSSLATAGTDYCIRIWHSAALQLSKLLLTNAAEIKRLQFLEDQSRLVSCSKHEVRVWDIGKPSPRLRSPRNDPREAELAAVSGKIEEVSIDEILTKIAISPDSRFSALSVFDTRLKLRDMATGEVLLAFPDQDKIRTGTRIAGMPRFDPQGRWLAIAAYDREFMQEKNKPRLGRFGPQPKPEKENTYDLIVWSLPRWEPRKFSITNTKYDYDNPGFLSVSQDGKYLAYSRSHELFLLSSEDFQPLWSFQTDSPIRCNAISPTSRSVAFKCANGQIQSLSITTGKIEHRYGQQGGPEPDPLIPVKSRLDLDFSPDGKLLATSGEGGTIVLWNVDTEKEYTRLYGHLGRIDSLAFHPAGTRLVTASEDQTIRLWDVLNGEEIALLSDLPRNYYVGGGLCFSKSGRELYVVENCYLIHLDAGPAYLNK</sequence>
<evidence type="ECO:0000259" key="12">
    <source>
        <dbReference type="PROSITE" id="PS50011"/>
    </source>
</evidence>
<dbReference type="OrthoDB" id="9813021at2"/>
<dbReference type="InterPro" id="IPR019775">
    <property type="entry name" value="WD40_repeat_CS"/>
</dbReference>
<dbReference type="InterPro" id="IPR000719">
    <property type="entry name" value="Prot_kinase_dom"/>
</dbReference>
<keyword evidence="11" id="KW-1133">Transmembrane helix</keyword>
<dbReference type="Pfam" id="PF00400">
    <property type="entry name" value="WD40"/>
    <property type="match status" value="4"/>
</dbReference>